<dbReference type="InterPro" id="IPR036097">
    <property type="entry name" value="HisK_dim/P_sf"/>
</dbReference>
<dbReference type="RefSeq" id="WP_069966240.1">
    <property type="nucleotide sequence ID" value="NZ_CM124774.1"/>
</dbReference>
<gene>
    <name evidence="9" type="ORF">BH720_05855</name>
</gene>
<dbReference type="PROSITE" id="PS50110">
    <property type="entry name" value="RESPONSE_REGULATORY"/>
    <property type="match status" value="1"/>
</dbReference>
<dbReference type="Pfam" id="PF00072">
    <property type="entry name" value="Response_reg"/>
    <property type="match status" value="1"/>
</dbReference>
<keyword evidence="5" id="KW-0902">Two-component regulatory system</keyword>
<dbReference type="Pfam" id="PF02518">
    <property type="entry name" value="HATPase_c"/>
    <property type="match status" value="1"/>
</dbReference>
<comment type="caution">
    <text evidence="9">The sequence shown here is derived from an EMBL/GenBank/DDBJ whole genome shotgun (WGS) entry which is preliminary data.</text>
</comment>
<evidence type="ECO:0000313" key="9">
    <source>
        <dbReference type="EMBL" id="OEJ76082.1"/>
    </source>
</evidence>
<evidence type="ECO:0000256" key="1">
    <source>
        <dbReference type="ARBA" id="ARBA00000085"/>
    </source>
</evidence>
<dbReference type="InterPro" id="IPR011006">
    <property type="entry name" value="CheY-like_superfamily"/>
</dbReference>
<dbReference type="PANTHER" id="PTHR43547:SF2">
    <property type="entry name" value="HYBRID SIGNAL TRANSDUCTION HISTIDINE KINASE C"/>
    <property type="match status" value="1"/>
</dbReference>
<dbReference type="GO" id="GO:0000155">
    <property type="term" value="F:phosphorelay sensor kinase activity"/>
    <property type="evidence" value="ECO:0007669"/>
    <property type="project" value="InterPro"/>
</dbReference>
<accession>A0A1E5QN25</accession>
<dbReference type="InterPro" id="IPR001789">
    <property type="entry name" value="Sig_transdc_resp-reg_receiver"/>
</dbReference>
<dbReference type="SMART" id="SM00387">
    <property type="entry name" value="HATPase_c"/>
    <property type="match status" value="1"/>
</dbReference>
<dbReference type="Pfam" id="PF00512">
    <property type="entry name" value="HisKA"/>
    <property type="match status" value="1"/>
</dbReference>
<keyword evidence="3 6" id="KW-0597">Phosphoprotein</keyword>
<dbReference type="InterPro" id="IPR004358">
    <property type="entry name" value="Sig_transdc_His_kin-like_C"/>
</dbReference>
<dbReference type="SUPFAM" id="SSF55874">
    <property type="entry name" value="ATPase domain of HSP90 chaperone/DNA topoisomerase II/histidine kinase"/>
    <property type="match status" value="1"/>
</dbReference>
<sequence>MIKILVIEDEDAIRENLIDLLEISNFEALSADNGKTGLELATQFCPDLILCDVMMPEMDGYEVLAHLRSQPRTATIPFIFLSAKAARPDLRQGMNLGADDYLTKPYTPDEILGAIASRLEKHQQVQNNLQTKLNELRSNIAYSLPHEFRTPLNSILGFSELLVRHPEKLDPTDIQEMADGIHRAGQRLYRLIQNFLLYADLELVLSSPESVAQWRQQTTPYSQVIIQNTSIRQAQATNREQDLELDLIETDVPLSATSLQKIVEELTNNAFKFSTAGTPVKVSSQIGPSAFKLTVSDRGRGMSREQVANLGAYMQFERDYYEQQGSGLGLAIVKRLVELHQGRLEIKSIPQQQTLVQAIIPLLSPNPNGDRGLEP</sequence>
<feature type="modified residue" description="4-aspartylphosphate" evidence="6">
    <location>
        <position position="52"/>
    </location>
</feature>
<keyword evidence="4 9" id="KW-0418">Kinase</keyword>
<feature type="domain" description="Response regulatory" evidence="8">
    <location>
        <begin position="3"/>
        <end position="119"/>
    </location>
</feature>
<dbReference type="CDD" id="cd00082">
    <property type="entry name" value="HisKA"/>
    <property type="match status" value="1"/>
</dbReference>
<reference evidence="9" key="1">
    <citation type="submission" date="2016-09" db="EMBL/GenBank/DDBJ databases">
        <title>Draft genome of thermotolerant cyanobacterium Desertifilum sp. strain IPPAS B-1220.</title>
        <authorList>
            <person name="Sinetova M.A."/>
            <person name="Bolakhan K."/>
            <person name="Zayadan B.K."/>
            <person name="Mironov K.S."/>
            <person name="Ustinova V."/>
            <person name="Kupriyanova E.V."/>
            <person name="Sidorov R.A."/>
            <person name="Skrypnik A.N."/>
            <person name="Gogoleva N.E."/>
            <person name="Gogolev Y.V."/>
            <person name="Los D.A."/>
        </authorList>
    </citation>
    <scope>NUCLEOTIDE SEQUENCE [LARGE SCALE GENOMIC DNA]</scope>
    <source>
        <strain evidence="9">IPPAS B-1220</strain>
    </source>
</reference>
<dbReference type="PANTHER" id="PTHR43547">
    <property type="entry name" value="TWO-COMPONENT HISTIDINE KINASE"/>
    <property type="match status" value="1"/>
</dbReference>
<dbReference type="EMBL" id="MJGC01000041">
    <property type="protein sequence ID" value="OEJ76082.1"/>
    <property type="molecule type" value="Genomic_DNA"/>
</dbReference>
<dbReference type="CDD" id="cd17574">
    <property type="entry name" value="REC_OmpR"/>
    <property type="match status" value="1"/>
</dbReference>
<dbReference type="STRING" id="1781255.BH720_05855"/>
<evidence type="ECO:0000256" key="2">
    <source>
        <dbReference type="ARBA" id="ARBA00012438"/>
    </source>
</evidence>
<dbReference type="SMART" id="SM00448">
    <property type="entry name" value="REC"/>
    <property type="match status" value="1"/>
</dbReference>
<dbReference type="AlphaFoldDB" id="A0A1E5QN25"/>
<feature type="domain" description="Histidine kinase" evidence="7">
    <location>
        <begin position="143"/>
        <end position="364"/>
    </location>
</feature>
<proteinExistence type="predicted"/>
<dbReference type="InterPro" id="IPR036890">
    <property type="entry name" value="HATPase_C_sf"/>
</dbReference>
<dbReference type="PROSITE" id="PS50109">
    <property type="entry name" value="HIS_KIN"/>
    <property type="match status" value="1"/>
</dbReference>
<dbReference type="Gene3D" id="1.10.287.130">
    <property type="match status" value="1"/>
</dbReference>
<dbReference type="SUPFAM" id="SSF47384">
    <property type="entry name" value="Homodimeric domain of signal transducing histidine kinase"/>
    <property type="match status" value="1"/>
</dbReference>
<organism evidence="9">
    <name type="scientific">Desertifilum tharense IPPAS B-1220</name>
    <dbReference type="NCBI Taxonomy" id="1781255"/>
    <lineage>
        <taxon>Bacteria</taxon>
        <taxon>Bacillati</taxon>
        <taxon>Cyanobacteriota</taxon>
        <taxon>Cyanophyceae</taxon>
        <taxon>Desertifilales</taxon>
        <taxon>Desertifilaceae</taxon>
        <taxon>Desertifilum</taxon>
    </lineage>
</organism>
<dbReference type="InterPro" id="IPR003594">
    <property type="entry name" value="HATPase_dom"/>
</dbReference>
<evidence type="ECO:0000256" key="6">
    <source>
        <dbReference type="PROSITE-ProRule" id="PRU00169"/>
    </source>
</evidence>
<dbReference type="Gene3D" id="3.40.50.2300">
    <property type="match status" value="1"/>
</dbReference>
<evidence type="ECO:0000256" key="5">
    <source>
        <dbReference type="ARBA" id="ARBA00023012"/>
    </source>
</evidence>
<evidence type="ECO:0000259" key="8">
    <source>
        <dbReference type="PROSITE" id="PS50110"/>
    </source>
</evidence>
<keyword evidence="4 9" id="KW-0808">Transferase</keyword>
<dbReference type="SMART" id="SM00388">
    <property type="entry name" value="HisKA"/>
    <property type="match status" value="1"/>
</dbReference>
<evidence type="ECO:0000259" key="7">
    <source>
        <dbReference type="PROSITE" id="PS50109"/>
    </source>
</evidence>
<dbReference type="InterPro" id="IPR003661">
    <property type="entry name" value="HisK_dim/P_dom"/>
</dbReference>
<name>A0A1E5QN25_9CYAN</name>
<evidence type="ECO:0000256" key="4">
    <source>
        <dbReference type="ARBA" id="ARBA00022777"/>
    </source>
</evidence>
<evidence type="ECO:0000256" key="3">
    <source>
        <dbReference type="ARBA" id="ARBA00022553"/>
    </source>
</evidence>
<dbReference type="PRINTS" id="PR00344">
    <property type="entry name" value="BCTRLSENSOR"/>
</dbReference>
<dbReference type="InterPro" id="IPR005467">
    <property type="entry name" value="His_kinase_dom"/>
</dbReference>
<dbReference type="OrthoDB" id="9812260at2"/>
<comment type="catalytic activity">
    <reaction evidence="1">
        <text>ATP + protein L-histidine = ADP + protein N-phospho-L-histidine.</text>
        <dbReference type="EC" id="2.7.13.3"/>
    </reaction>
</comment>
<dbReference type="Gene3D" id="3.30.565.10">
    <property type="entry name" value="Histidine kinase-like ATPase, C-terminal domain"/>
    <property type="match status" value="1"/>
</dbReference>
<dbReference type="EC" id="2.7.13.3" evidence="2"/>
<protein>
    <recommendedName>
        <fullName evidence="2">histidine kinase</fullName>
        <ecNumber evidence="2">2.7.13.3</ecNumber>
    </recommendedName>
</protein>
<dbReference type="SUPFAM" id="SSF52172">
    <property type="entry name" value="CheY-like"/>
    <property type="match status" value="1"/>
</dbReference>